<evidence type="ECO:0000259" key="6">
    <source>
        <dbReference type="Pfam" id="PF08100"/>
    </source>
</evidence>
<dbReference type="Pfam" id="PF08100">
    <property type="entry name" value="Dimerisation"/>
    <property type="match status" value="1"/>
</dbReference>
<dbReference type="GO" id="GO:0008171">
    <property type="term" value="F:O-methyltransferase activity"/>
    <property type="evidence" value="ECO:0007669"/>
    <property type="project" value="InterPro"/>
</dbReference>
<evidence type="ECO:0000259" key="5">
    <source>
        <dbReference type="Pfam" id="PF00891"/>
    </source>
</evidence>
<dbReference type="Gene3D" id="3.40.50.150">
    <property type="entry name" value="Vaccinia Virus protein VP39"/>
    <property type="match status" value="1"/>
</dbReference>
<dbReference type="InterPro" id="IPR016461">
    <property type="entry name" value="COMT-like"/>
</dbReference>
<evidence type="ECO:0000256" key="3">
    <source>
        <dbReference type="ARBA" id="ARBA00022691"/>
    </source>
</evidence>
<dbReference type="Proteomes" id="UP001515500">
    <property type="component" value="Chromosome 14"/>
</dbReference>
<sequence length="354" mass="39061">MDQFTTTELLQAQSHAWSLVYSYFKSMSVKAAIDLGIAEILHKHGKPMSLAQLTTSLSIPNSKSDHFRRLMRALVYQGIFSTDQETQSSYSLTPTSHLMLPGNSTSLTQLLRVILDPTISHSAYVLPSWLKSSEETTKTPFAVLHGHEIFELADEKPEFTKLYNEGMASDAGLVMDVVMRSCRDVFEGVESLVDVGGGNGATVMALKKAFPEMKCTVFDLPHVIQGKMEIDGVRFVTGDFFQSVPPASAALLKSILHGWNDEDCVKILKHCKAAIPNKDNGGKIIIIDMVIGAVTDNEVNAVETQLFSDLLMLIAAKGKERNESEWRDIIFAAGFTNYKITPLIGLRSVIEVYP</sequence>
<evidence type="ECO:0000313" key="7">
    <source>
        <dbReference type="Proteomes" id="UP001515500"/>
    </source>
</evidence>
<organism evidence="7 8">
    <name type="scientific">Dioscorea cayennensis subsp. rotundata</name>
    <name type="common">White Guinea yam</name>
    <name type="synonym">Dioscorea rotundata</name>
    <dbReference type="NCBI Taxonomy" id="55577"/>
    <lineage>
        <taxon>Eukaryota</taxon>
        <taxon>Viridiplantae</taxon>
        <taxon>Streptophyta</taxon>
        <taxon>Embryophyta</taxon>
        <taxon>Tracheophyta</taxon>
        <taxon>Spermatophyta</taxon>
        <taxon>Magnoliopsida</taxon>
        <taxon>Liliopsida</taxon>
        <taxon>Dioscoreales</taxon>
        <taxon>Dioscoreaceae</taxon>
        <taxon>Dioscorea</taxon>
    </lineage>
</organism>
<name>A0AB40CD00_DIOCR</name>
<dbReference type="Gene3D" id="1.10.10.10">
    <property type="entry name" value="Winged helix-like DNA-binding domain superfamily/Winged helix DNA-binding domain"/>
    <property type="match status" value="1"/>
</dbReference>
<dbReference type="PANTHER" id="PTHR11746">
    <property type="entry name" value="O-METHYLTRANSFERASE"/>
    <property type="match status" value="1"/>
</dbReference>
<feature type="domain" description="O-methyltransferase C-terminal" evidence="5">
    <location>
        <begin position="135"/>
        <end position="335"/>
    </location>
</feature>
<dbReference type="GO" id="GO:0032259">
    <property type="term" value="P:methylation"/>
    <property type="evidence" value="ECO:0007669"/>
    <property type="project" value="UniProtKB-KW"/>
</dbReference>
<dbReference type="GO" id="GO:0046983">
    <property type="term" value="F:protein dimerization activity"/>
    <property type="evidence" value="ECO:0007669"/>
    <property type="project" value="InterPro"/>
</dbReference>
<evidence type="ECO:0000256" key="4">
    <source>
        <dbReference type="PIRSR" id="PIRSR005739-1"/>
    </source>
</evidence>
<dbReference type="GeneID" id="120275334"/>
<evidence type="ECO:0000313" key="8">
    <source>
        <dbReference type="RefSeq" id="XP_039137805.1"/>
    </source>
</evidence>
<feature type="domain" description="O-methyltransferase dimerisation" evidence="6">
    <location>
        <begin position="17"/>
        <end position="100"/>
    </location>
</feature>
<dbReference type="SUPFAM" id="SSF46785">
    <property type="entry name" value="Winged helix' DNA-binding domain"/>
    <property type="match status" value="1"/>
</dbReference>
<dbReference type="InterPro" id="IPR001077">
    <property type="entry name" value="COMT_C"/>
</dbReference>
<feature type="active site" description="Proton acceptor" evidence="4">
    <location>
        <position position="257"/>
    </location>
</feature>
<evidence type="ECO:0000256" key="2">
    <source>
        <dbReference type="ARBA" id="ARBA00022679"/>
    </source>
</evidence>
<keyword evidence="2" id="KW-0808">Transferase</keyword>
<accession>A0AB40CD00</accession>
<protein>
    <submittedName>
        <fullName evidence="8">Trans-resveratrol di-O-methyltransferase-like</fullName>
    </submittedName>
</protein>
<dbReference type="GO" id="GO:0008757">
    <property type="term" value="F:S-adenosylmethionine-dependent methyltransferase activity"/>
    <property type="evidence" value="ECO:0007669"/>
    <property type="project" value="UniProtKB-ARBA"/>
</dbReference>
<dbReference type="PROSITE" id="PS51683">
    <property type="entry name" value="SAM_OMT_II"/>
    <property type="match status" value="1"/>
</dbReference>
<dbReference type="SUPFAM" id="SSF53335">
    <property type="entry name" value="S-adenosyl-L-methionine-dependent methyltransferases"/>
    <property type="match status" value="1"/>
</dbReference>
<dbReference type="FunFam" id="3.40.50.150:FF:000057">
    <property type="entry name" value="O-methyltransferase ZRP4"/>
    <property type="match status" value="1"/>
</dbReference>
<dbReference type="Pfam" id="PF00891">
    <property type="entry name" value="Methyltransf_2"/>
    <property type="match status" value="1"/>
</dbReference>
<gene>
    <name evidence="8" type="primary">LOC120275334</name>
</gene>
<dbReference type="InterPro" id="IPR036388">
    <property type="entry name" value="WH-like_DNA-bd_sf"/>
</dbReference>
<dbReference type="RefSeq" id="XP_039137805.1">
    <property type="nucleotide sequence ID" value="XM_039281871.1"/>
</dbReference>
<proteinExistence type="predicted"/>
<reference evidence="8" key="1">
    <citation type="submission" date="2025-08" db="UniProtKB">
        <authorList>
            <consortium name="RefSeq"/>
        </authorList>
    </citation>
    <scope>IDENTIFICATION</scope>
</reference>
<evidence type="ECO:0000256" key="1">
    <source>
        <dbReference type="ARBA" id="ARBA00022603"/>
    </source>
</evidence>
<dbReference type="InterPro" id="IPR029063">
    <property type="entry name" value="SAM-dependent_MTases_sf"/>
</dbReference>
<dbReference type="InterPro" id="IPR036390">
    <property type="entry name" value="WH_DNA-bd_sf"/>
</dbReference>
<keyword evidence="1" id="KW-0489">Methyltransferase</keyword>
<dbReference type="InterPro" id="IPR012967">
    <property type="entry name" value="COMT_dimerisation"/>
</dbReference>
<keyword evidence="7" id="KW-1185">Reference proteome</keyword>
<dbReference type="PIRSF" id="PIRSF005739">
    <property type="entry name" value="O-mtase"/>
    <property type="match status" value="1"/>
</dbReference>
<keyword evidence="3" id="KW-0949">S-adenosyl-L-methionine</keyword>
<dbReference type="AlphaFoldDB" id="A0AB40CD00"/>